<keyword evidence="7 13" id="KW-0238">DNA-binding</keyword>
<accession>A0A7Z7YVF5</accession>
<dbReference type="GO" id="GO:0005829">
    <property type="term" value="C:cytosol"/>
    <property type="evidence" value="ECO:0007669"/>
    <property type="project" value="TreeGrafter"/>
</dbReference>
<evidence type="ECO:0000313" key="17">
    <source>
        <dbReference type="EMBL" id="NMK98549.1"/>
    </source>
</evidence>
<evidence type="ECO:0000256" key="13">
    <source>
        <dbReference type="PROSITE-ProRule" id="PRU01091"/>
    </source>
</evidence>
<evidence type="ECO:0000313" key="18">
    <source>
        <dbReference type="EMBL" id="TBW76617.1"/>
    </source>
</evidence>
<reference evidence="20 21" key="2">
    <citation type="submission" date="2020-04" db="EMBL/GenBank/DDBJ databases">
        <title>The Epidemiology and Molecular Characteristics of Linezolid-Resistant Staphylococcus capitis in Huashan Hospital, Shanghai.</title>
        <authorList>
            <person name="Ding L."/>
            <person name="Li P."/>
            <person name="Yang Y."/>
            <person name="Lin D."/>
            <person name="Xu X."/>
        </authorList>
    </citation>
    <scope>NUCLEOTIDE SEQUENCE [LARGE SCALE GENOMIC DNA]</scope>
    <source>
        <strain evidence="17 21">12-86</strain>
        <strain evidence="16 20">17-84</strain>
    </source>
</reference>
<evidence type="ECO:0000256" key="8">
    <source>
        <dbReference type="ARBA" id="ARBA00023159"/>
    </source>
</evidence>
<evidence type="ECO:0000256" key="7">
    <source>
        <dbReference type="ARBA" id="ARBA00023125"/>
    </source>
</evidence>
<evidence type="ECO:0000313" key="21">
    <source>
        <dbReference type="Proteomes" id="UP000550736"/>
    </source>
</evidence>
<evidence type="ECO:0000256" key="12">
    <source>
        <dbReference type="PROSITE-ProRule" id="PRU00169"/>
    </source>
</evidence>
<evidence type="ECO:0000256" key="4">
    <source>
        <dbReference type="ARBA" id="ARBA00023012"/>
    </source>
</evidence>
<evidence type="ECO:0000313" key="19">
    <source>
        <dbReference type="Proteomes" id="UP000291949"/>
    </source>
</evidence>
<evidence type="ECO:0000256" key="6">
    <source>
        <dbReference type="ARBA" id="ARBA00023026"/>
    </source>
</evidence>
<keyword evidence="3 12" id="KW-0597">Phosphoprotein</keyword>
<evidence type="ECO:0000313" key="20">
    <source>
        <dbReference type="Proteomes" id="UP000538955"/>
    </source>
</evidence>
<evidence type="ECO:0000256" key="2">
    <source>
        <dbReference type="ARBA" id="ARBA00022490"/>
    </source>
</evidence>
<sequence>MASCLVVDDDRKILDYVKSHLINEHFETHAFLSGEEALHFLEKENVDIAIVDIMMNGINGFELCKTLKEDYDIPVIMLTARDALSDKERAFLSGTDDYVTKPFEVKELLFRIKAVLRRYQINAESELKLGNLTLNQPYMEISVDAKTINLPNKEFQLLFLLVSNPKHIFTRNDIIEKIWGFDYEGDDRTVDVHIKRLRQKLSRLGASISIHTVRGQGYKVNQDV</sequence>
<dbReference type="Gene3D" id="6.10.250.690">
    <property type="match status" value="1"/>
</dbReference>
<evidence type="ECO:0000259" key="14">
    <source>
        <dbReference type="PROSITE" id="PS50110"/>
    </source>
</evidence>
<feature type="domain" description="OmpR/PhoB-type" evidence="15">
    <location>
        <begin position="124"/>
        <end position="222"/>
    </location>
</feature>
<dbReference type="SMART" id="SM00862">
    <property type="entry name" value="Trans_reg_C"/>
    <property type="match status" value="1"/>
</dbReference>
<feature type="domain" description="Response regulatory" evidence="14">
    <location>
        <begin position="3"/>
        <end position="116"/>
    </location>
</feature>
<dbReference type="InterPro" id="IPR001789">
    <property type="entry name" value="Sig_transdc_resp-reg_receiver"/>
</dbReference>
<dbReference type="EMBL" id="JABBMI010000080">
    <property type="protein sequence ID" value="NMK55219.1"/>
    <property type="molecule type" value="Genomic_DNA"/>
</dbReference>
<dbReference type="SUPFAM" id="SSF52172">
    <property type="entry name" value="CheY-like"/>
    <property type="match status" value="1"/>
</dbReference>
<keyword evidence="20" id="KW-1185">Reference proteome</keyword>
<evidence type="ECO:0000256" key="11">
    <source>
        <dbReference type="ARBA" id="ARBA00039976"/>
    </source>
</evidence>
<dbReference type="EMBL" id="JABBLX010000044">
    <property type="protein sequence ID" value="NMK98549.1"/>
    <property type="molecule type" value="Genomic_DNA"/>
</dbReference>
<dbReference type="PANTHER" id="PTHR48111:SF49">
    <property type="entry name" value="HEME RESPONSE REGULATOR HSSR"/>
    <property type="match status" value="1"/>
</dbReference>
<dbReference type="Gene3D" id="3.40.50.2300">
    <property type="match status" value="1"/>
</dbReference>
<keyword evidence="2" id="KW-0963">Cytoplasm</keyword>
<evidence type="ECO:0000256" key="1">
    <source>
        <dbReference type="ARBA" id="ARBA00004496"/>
    </source>
</evidence>
<protein>
    <recommendedName>
        <fullName evidence="11">Heme response regulator HssR</fullName>
    </recommendedName>
</protein>
<feature type="DNA-binding region" description="OmpR/PhoB-type" evidence="13">
    <location>
        <begin position="124"/>
        <end position="222"/>
    </location>
</feature>
<keyword evidence="6" id="KW-0843">Virulence</keyword>
<gene>
    <name evidence="18" type="ORF">EQ811_07045</name>
    <name evidence="17" type="ORF">HHM13_10800</name>
    <name evidence="16" type="ORF">HHM24_10870</name>
</gene>
<dbReference type="Proteomes" id="UP000538955">
    <property type="component" value="Unassembled WGS sequence"/>
</dbReference>
<dbReference type="Pfam" id="PF00486">
    <property type="entry name" value="Trans_reg_C"/>
    <property type="match status" value="1"/>
</dbReference>
<dbReference type="Pfam" id="PF00072">
    <property type="entry name" value="Response_reg"/>
    <property type="match status" value="1"/>
</dbReference>
<evidence type="ECO:0000256" key="10">
    <source>
        <dbReference type="ARBA" id="ARBA00037471"/>
    </source>
</evidence>
<dbReference type="GO" id="GO:0006355">
    <property type="term" value="P:regulation of DNA-templated transcription"/>
    <property type="evidence" value="ECO:0007669"/>
    <property type="project" value="InterPro"/>
</dbReference>
<keyword evidence="9" id="KW-0804">Transcription</keyword>
<dbReference type="CDD" id="cd17574">
    <property type="entry name" value="REC_OmpR"/>
    <property type="match status" value="1"/>
</dbReference>
<organism evidence="18 19">
    <name type="scientific">Staphylococcus capitis</name>
    <dbReference type="NCBI Taxonomy" id="29388"/>
    <lineage>
        <taxon>Bacteria</taxon>
        <taxon>Bacillati</taxon>
        <taxon>Bacillota</taxon>
        <taxon>Bacilli</taxon>
        <taxon>Bacillales</taxon>
        <taxon>Staphylococcaceae</taxon>
        <taxon>Staphylococcus</taxon>
    </lineage>
</organism>
<proteinExistence type="predicted"/>
<evidence type="ECO:0000256" key="5">
    <source>
        <dbReference type="ARBA" id="ARBA00023015"/>
    </source>
</evidence>
<dbReference type="GO" id="GO:0032993">
    <property type="term" value="C:protein-DNA complex"/>
    <property type="evidence" value="ECO:0007669"/>
    <property type="project" value="TreeGrafter"/>
</dbReference>
<dbReference type="Gene3D" id="1.10.10.10">
    <property type="entry name" value="Winged helix-like DNA-binding domain superfamily/Winged helix DNA-binding domain"/>
    <property type="match status" value="1"/>
</dbReference>
<reference evidence="18 19" key="1">
    <citation type="journal article" date="2019" name="Sci. Transl. Med.">
        <title>Quorum sensing between bacterial species on the skin protects against epidermal injury in atopic dermatitis.</title>
        <authorList>
            <person name="Williams M.R."/>
        </authorList>
    </citation>
    <scope>NUCLEOTIDE SEQUENCE [LARGE SCALE GENOMIC DNA]</scope>
    <source>
        <strain evidence="18 19">H8</strain>
    </source>
</reference>
<dbReference type="Proteomes" id="UP000291949">
    <property type="component" value="Unassembled WGS sequence"/>
</dbReference>
<feature type="modified residue" description="4-aspartylphosphate" evidence="12">
    <location>
        <position position="52"/>
    </location>
</feature>
<evidence type="ECO:0000256" key="9">
    <source>
        <dbReference type="ARBA" id="ARBA00023163"/>
    </source>
</evidence>
<dbReference type="GO" id="GO:0000976">
    <property type="term" value="F:transcription cis-regulatory region binding"/>
    <property type="evidence" value="ECO:0007669"/>
    <property type="project" value="TreeGrafter"/>
</dbReference>
<dbReference type="InterPro" id="IPR001867">
    <property type="entry name" value="OmpR/PhoB-type_DNA-bd"/>
</dbReference>
<dbReference type="GO" id="GO:0000156">
    <property type="term" value="F:phosphorelay response regulator activity"/>
    <property type="evidence" value="ECO:0007669"/>
    <property type="project" value="TreeGrafter"/>
</dbReference>
<dbReference type="FunFam" id="1.10.10.10:FF:000018">
    <property type="entry name" value="DNA-binding response regulator ResD"/>
    <property type="match status" value="1"/>
</dbReference>
<dbReference type="RefSeq" id="WP_030063514.1">
    <property type="nucleotide sequence ID" value="NZ_AP014956.1"/>
</dbReference>
<comment type="function">
    <text evidence="10">Member of the two-component regulatory system HssS/HssR involved in intracellular heme homeostasis and tempering of staphylococcal virulence. Phosphorylated HssR binds to a direct repeat sequence within hrtAB promoter and activates the expression of hrtAB, an efflux pump, in response to extracellular heme, hemin, hemoglobin or blood.</text>
</comment>
<evidence type="ECO:0000313" key="16">
    <source>
        <dbReference type="EMBL" id="NMK55219.1"/>
    </source>
</evidence>
<dbReference type="PROSITE" id="PS51755">
    <property type="entry name" value="OMPR_PHOB"/>
    <property type="match status" value="1"/>
</dbReference>
<dbReference type="SMART" id="SM00448">
    <property type="entry name" value="REC"/>
    <property type="match status" value="1"/>
</dbReference>
<dbReference type="InterPro" id="IPR036388">
    <property type="entry name" value="WH-like_DNA-bd_sf"/>
</dbReference>
<dbReference type="InterPro" id="IPR039420">
    <property type="entry name" value="WalR-like"/>
</dbReference>
<dbReference type="PANTHER" id="PTHR48111">
    <property type="entry name" value="REGULATOR OF RPOS"/>
    <property type="match status" value="1"/>
</dbReference>
<dbReference type="AlphaFoldDB" id="A0A7Z7YVF5"/>
<keyword evidence="8" id="KW-0010">Activator</keyword>
<evidence type="ECO:0000259" key="15">
    <source>
        <dbReference type="PROSITE" id="PS51755"/>
    </source>
</evidence>
<name>A0A7Z7YVF5_STACP</name>
<keyword evidence="5" id="KW-0805">Transcription regulation</keyword>
<evidence type="ECO:0000256" key="3">
    <source>
        <dbReference type="ARBA" id="ARBA00022553"/>
    </source>
</evidence>
<dbReference type="EMBL" id="SCHC01000002">
    <property type="protein sequence ID" value="TBW76617.1"/>
    <property type="molecule type" value="Genomic_DNA"/>
</dbReference>
<comment type="caution">
    <text evidence="18">The sequence shown here is derived from an EMBL/GenBank/DDBJ whole genome shotgun (WGS) entry which is preliminary data.</text>
</comment>
<comment type="subcellular location">
    <subcellularLocation>
        <location evidence="1">Cytoplasm</location>
    </subcellularLocation>
</comment>
<dbReference type="PROSITE" id="PS50110">
    <property type="entry name" value="RESPONSE_REGULATORY"/>
    <property type="match status" value="1"/>
</dbReference>
<dbReference type="Proteomes" id="UP000550736">
    <property type="component" value="Unassembled WGS sequence"/>
</dbReference>
<keyword evidence="4" id="KW-0902">Two-component regulatory system</keyword>
<dbReference type="InterPro" id="IPR011006">
    <property type="entry name" value="CheY-like_superfamily"/>
</dbReference>
<dbReference type="CDD" id="cd00383">
    <property type="entry name" value="trans_reg_C"/>
    <property type="match status" value="1"/>
</dbReference>